<dbReference type="AlphaFoldDB" id="A0A135V7Z1"/>
<reference evidence="1 2" key="1">
    <citation type="submission" date="2014-02" db="EMBL/GenBank/DDBJ databases">
        <title>The genome sequence of Colletotrichum salicis CBS 607.94.</title>
        <authorList>
            <person name="Baroncelli R."/>
            <person name="Thon M.R."/>
        </authorList>
    </citation>
    <scope>NUCLEOTIDE SEQUENCE [LARGE SCALE GENOMIC DNA]</scope>
    <source>
        <strain evidence="1 2">CBS 607.94</strain>
    </source>
</reference>
<accession>A0A135V7Z1</accession>
<dbReference type="Proteomes" id="UP000070121">
    <property type="component" value="Unassembled WGS sequence"/>
</dbReference>
<dbReference type="EMBL" id="JFFI01000218">
    <property type="protein sequence ID" value="KXH68859.1"/>
    <property type="molecule type" value="Genomic_DNA"/>
</dbReference>
<evidence type="ECO:0000313" key="1">
    <source>
        <dbReference type="EMBL" id="KXH68859.1"/>
    </source>
</evidence>
<comment type="caution">
    <text evidence="1">The sequence shown here is derived from an EMBL/GenBank/DDBJ whole genome shotgun (WGS) entry which is preliminary data.</text>
</comment>
<organism evidence="1 2">
    <name type="scientific">Colletotrichum salicis</name>
    <dbReference type="NCBI Taxonomy" id="1209931"/>
    <lineage>
        <taxon>Eukaryota</taxon>
        <taxon>Fungi</taxon>
        <taxon>Dikarya</taxon>
        <taxon>Ascomycota</taxon>
        <taxon>Pezizomycotina</taxon>
        <taxon>Sordariomycetes</taxon>
        <taxon>Hypocreomycetidae</taxon>
        <taxon>Glomerellales</taxon>
        <taxon>Glomerellaceae</taxon>
        <taxon>Colletotrichum</taxon>
        <taxon>Colletotrichum acutatum species complex</taxon>
    </lineage>
</organism>
<gene>
    <name evidence="1" type="ORF">CSAL01_02521</name>
</gene>
<dbReference type="OrthoDB" id="10549271at2759"/>
<sequence length="142" mass="15468">MPSSLERNECDFVVDDTKNIMTYTNVELPAKESRQWDNGIWRNQTFLMPTGHDLSSSDAGLGCSNSAAEVNIVIWRIDLAGKGALDMVYGVEAQPSRESNLQHCVEINGRDMLEPSNPMVTGKAVKKGLFWGATGAPPQAGL</sequence>
<name>A0A135V7Z1_9PEZI</name>
<keyword evidence="2" id="KW-1185">Reference proteome</keyword>
<evidence type="ECO:0000313" key="2">
    <source>
        <dbReference type="Proteomes" id="UP000070121"/>
    </source>
</evidence>
<proteinExistence type="predicted"/>
<protein>
    <submittedName>
        <fullName evidence="1">Uncharacterized protein</fullName>
    </submittedName>
</protein>